<dbReference type="CDD" id="cd17502">
    <property type="entry name" value="MFS_Azr1_MDR_like"/>
    <property type="match status" value="1"/>
</dbReference>
<protein>
    <submittedName>
        <fullName evidence="9">MDR family MFS transporter</fullName>
    </submittedName>
</protein>
<evidence type="ECO:0000256" key="5">
    <source>
        <dbReference type="ARBA" id="ARBA00022989"/>
    </source>
</evidence>
<dbReference type="Pfam" id="PF07690">
    <property type="entry name" value="MFS_1"/>
    <property type="match status" value="1"/>
</dbReference>
<reference evidence="10" key="1">
    <citation type="journal article" date="2019" name="Int. J. Syst. Evol. Microbiol.">
        <title>The Global Catalogue of Microorganisms (GCM) 10K type strain sequencing project: providing services to taxonomists for standard genome sequencing and annotation.</title>
        <authorList>
            <consortium name="The Broad Institute Genomics Platform"/>
            <consortium name="The Broad Institute Genome Sequencing Center for Infectious Disease"/>
            <person name="Wu L."/>
            <person name="Ma J."/>
        </authorList>
    </citation>
    <scope>NUCLEOTIDE SEQUENCE [LARGE SCALE GENOMIC DNA]</scope>
    <source>
        <strain evidence="10">JCM 5067</strain>
    </source>
</reference>
<dbReference type="InterPro" id="IPR020846">
    <property type="entry name" value="MFS_dom"/>
</dbReference>
<dbReference type="InterPro" id="IPR036259">
    <property type="entry name" value="MFS_trans_sf"/>
</dbReference>
<feature type="transmembrane region" description="Helical" evidence="7">
    <location>
        <begin position="174"/>
        <end position="195"/>
    </location>
</feature>
<dbReference type="RefSeq" id="WP_344077215.1">
    <property type="nucleotide sequence ID" value="NZ_BAAACA010000037.1"/>
</dbReference>
<sequence length="525" mass="54253">MAQQIQPEPAAGPKQRSVRVVLLALMIAMLLAMLDNMIVGTAMPTIVGDLGGMAHLSWVVTAYTLATAASTPIWGKLGDMYGRKGAFLSSIVVFLAGSALSGMAQGMGQLIGFRAIQGLGAGGLIVGVMAIIGELIPPRERGKYQGMMAGVMGIAMIGGPLVGGSITDHLGWRWSFYINLPLGAVALAMVTAVLHLPKKTSKPKIDYLGTVLLTVGITAIVLVTTWGGTEYAWGSARIMELIALGVASLVGFFFVETKAAEPIVPLHIFRSRNFSLMATIAFITGFVMFGAVLFLPLYQQSVQGASATNSGLLLLPMLLSMTVVSLFAGRVTTSTGRYKAFPIVGSVLMVVGLYLLSTMDTGTTRLTSGLYMAVLGAGMGCLLQITMLVAQNSVEMKDIGVGSSTSTLARTLGSSFGVAIMGALFNSRVQDEMSARGGAGVTQQSAQLDAASLAKLPESLREAYQHAVSSGTHGAFILGAAVALGALLASLFVKEVPLRGAGPQGGAAGDGGAAEAVSSAVRERV</sequence>
<keyword evidence="10" id="KW-1185">Reference proteome</keyword>
<dbReference type="Gene3D" id="1.20.1720.10">
    <property type="entry name" value="Multidrug resistance protein D"/>
    <property type="match status" value="1"/>
</dbReference>
<evidence type="ECO:0000256" key="4">
    <source>
        <dbReference type="ARBA" id="ARBA00022692"/>
    </source>
</evidence>
<evidence type="ECO:0000256" key="7">
    <source>
        <dbReference type="SAM" id="Phobius"/>
    </source>
</evidence>
<dbReference type="InterPro" id="IPR005829">
    <property type="entry name" value="Sugar_transporter_CS"/>
</dbReference>
<keyword evidence="5 7" id="KW-1133">Transmembrane helix</keyword>
<feature type="transmembrane region" description="Helical" evidence="7">
    <location>
        <begin position="207"/>
        <end position="226"/>
    </location>
</feature>
<feature type="transmembrane region" description="Helical" evidence="7">
    <location>
        <begin position="55"/>
        <end position="74"/>
    </location>
</feature>
<keyword evidence="6 7" id="KW-0472">Membrane</keyword>
<evidence type="ECO:0000313" key="10">
    <source>
        <dbReference type="Proteomes" id="UP001500668"/>
    </source>
</evidence>
<dbReference type="Proteomes" id="UP001500668">
    <property type="component" value="Unassembled WGS sequence"/>
</dbReference>
<keyword evidence="4 7" id="KW-0812">Transmembrane</keyword>
<feature type="transmembrane region" description="Helical" evidence="7">
    <location>
        <begin position="276"/>
        <end position="298"/>
    </location>
</feature>
<dbReference type="Gene3D" id="1.20.1250.20">
    <property type="entry name" value="MFS general substrate transporter like domains"/>
    <property type="match status" value="1"/>
</dbReference>
<dbReference type="InterPro" id="IPR011701">
    <property type="entry name" value="MFS"/>
</dbReference>
<accession>A0ABP3RVL7</accession>
<feature type="transmembrane region" description="Helical" evidence="7">
    <location>
        <begin position="20"/>
        <end position="43"/>
    </location>
</feature>
<feature type="transmembrane region" description="Helical" evidence="7">
    <location>
        <begin position="238"/>
        <end position="255"/>
    </location>
</feature>
<feature type="transmembrane region" description="Helical" evidence="7">
    <location>
        <begin position="86"/>
        <end position="105"/>
    </location>
</feature>
<proteinExistence type="predicted"/>
<keyword evidence="3" id="KW-1003">Cell membrane</keyword>
<feature type="transmembrane region" description="Helical" evidence="7">
    <location>
        <begin position="111"/>
        <end position="132"/>
    </location>
</feature>
<evidence type="ECO:0000256" key="3">
    <source>
        <dbReference type="ARBA" id="ARBA00022475"/>
    </source>
</evidence>
<evidence type="ECO:0000313" key="9">
    <source>
        <dbReference type="EMBL" id="GAA0615364.1"/>
    </source>
</evidence>
<dbReference type="PANTHER" id="PTHR23501">
    <property type="entry name" value="MAJOR FACILITATOR SUPERFAMILY"/>
    <property type="match status" value="1"/>
</dbReference>
<gene>
    <name evidence="9" type="ORF">GCM10010394_51660</name>
</gene>
<feature type="domain" description="Major facilitator superfamily (MFS) profile" evidence="8">
    <location>
        <begin position="21"/>
        <end position="497"/>
    </location>
</feature>
<dbReference type="PANTHER" id="PTHR23501:SF197">
    <property type="entry name" value="COMD"/>
    <property type="match status" value="1"/>
</dbReference>
<dbReference type="PROSITE" id="PS00217">
    <property type="entry name" value="SUGAR_TRANSPORT_2"/>
    <property type="match status" value="1"/>
</dbReference>
<evidence type="ECO:0000256" key="2">
    <source>
        <dbReference type="ARBA" id="ARBA00022448"/>
    </source>
</evidence>
<dbReference type="NCBIfam" id="TIGR00711">
    <property type="entry name" value="efflux_EmrB"/>
    <property type="match status" value="1"/>
</dbReference>
<feature type="transmembrane region" description="Helical" evidence="7">
    <location>
        <begin position="369"/>
        <end position="390"/>
    </location>
</feature>
<comment type="subcellular location">
    <subcellularLocation>
        <location evidence="1">Cell membrane</location>
        <topology evidence="1">Multi-pass membrane protein</topology>
    </subcellularLocation>
</comment>
<comment type="caution">
    <text evidence="9">The sequence shown here is derived from an EMBL/GenBank/DDBJ whole genome shotgun (WGS) entry which is preliminary data.</text>
</comment>
<dbReference type="InterPro" id="IPR004638">
    <property type="entry name" value="EmrB-like"/>
</dbReference>
<feature type="transmembrane region" description="Helical" evidence="7">
    <location>
        <begin position="474"/>
        <end position="493"/>
    </location>
</feature>
<evidence type="ECO:0000256" key="6">
    <source>
        <dbReference type="ARBA" id="ARBA00023136"/>
    </source>
</evidence>
<feature type="transmembrane region" description="Helical" evidence="7">
    <location>
        <begin position="144"/>
        <end position="162"/>
    </location>
</feature>
<feature type="transmembrane region" description="Helical" evidence="7">
    <location>
        <begin position="310"/>
        <end position="328"/>
    </location>
</feature>
<name>A0ABP3RVL7_9ACTN</name>
<keyword evidence="2" id="KW-0813">Transport</keyword>
<feature type="transmembrane region" description="Helical" evidence="7">
    <location>
        <begin position="340"/>
        <end position="357"/>
    </location>
</feature>
<dbReference type="PROSITE" id="PS50850">
    <property type="entry name" value="MFS"/>
    <property type="match status" value="1"/>
</dbReference>
<evidence type="ECO:0000256" key="1">
    <source>
        <dbReference type="ARBA" id="ARBA00004651"/>
    </source>
</evidence>
<organism evidence="9 10">
    <name type="scientific">Streptomyces crystallinus</name>
    <dbReference type="NCBI Taxonomy" id="68191"/>
    <lineage>
        <taxon>Bacteria</taxon>
        <taxon>Bacillati</taxon>
        <taxon>Actinomycetota</taxon>
        <taxon>Actinomycetes</taxon>
        <taxon>Kitasatosporales</taxon>
        <taxon>Streptomycetaceae</taxon>
        <taxon>Streptomyces</taxon>
    </lineage>
</organism>
<evidence type="ECO:0000259" key="8">
    <source>
        <dbReference type="PROSITE" id="PS50850"/>
    </source>
</evidence>
<dbReference type="EMBL" id="BAAACA010000037">
    <property type="protein sequence ID" value="GAA0615364.1"/>
    <property type="molecule type" value="Genomic_DNA"/>
</dbReference>
<dbReference type="SUPFAM" id="SSF103473">
    <property type="entry name" value="MFS general substrate transporter"/>
    <property type="match status" value="1"/>
</dbReference>
<dbReference type="PRINTS" id="PR01036">
    <property type="entry name" value="TCRTETB"/>
</dbReference>